<dbReference type="EMBL" id="AONB01000032">
    <property type="protein sequence ID" value="EXJ09154.1"/>
    <property type="molecule type" value="Genomic_DNA"/>
</dbReference>
<dbReference type="InterPro" id="IPR002656">
    <property type="entry name" value="Acyl_transf_3_dom"/>
</dbReference>
<dbReference type="STRING" id="1229521.D791_03941"/>
<dbReference type="OrthoDB" id="265992at2"/>
<accession>W9UPX1</accession>
<evidence type="ECO:0000313" key="4">
    <source>
        <dbReference type="Proteomes" id="UP000019464"/>
    </source>
</evidence>
<feature type="transmembrane region" description="Helical" evidence="1">
    <location>
        <begin position="137"/>
        <end position="155"/>
    </location>
</feature>
<dbReference type="Pfam" id="PF01757">
    <property type="entry name" value="Acyl_transf_3"/>
    <property type="match status" value="1"/>
</dbReference>
<protein>
    <recommendedName>
        <fullName evidence="2">Acyltransferase 3 domain-containing protein</fullName>
    </recommendedName>
</protein>
<feature type="transmembrane region" description="Helical" evidence="1">
    <location>
        <begin position="9"/>
        <end position="26"/>
    </location>
</feature>
<reference evidence="3 4" key="2">
    <citation type="journal article" date="2015" name="Syst. Appl. Microbiol.">
        <title>Nitrincola nitratireducens sp. nov. isolated from a haloalkaline crater lake.</title>
        <authorList>
            <person name="Singh A."/>
            <person name="Vaidya B."/>
            <person name="Tanuku N.R."/>
            <person name="Pinnaka A.K."/>
        </authorList>
    </citation>
    <scope>NUCLEOTIDE SEQUENCE [LARGE SCALE GENOMIC DNA]</scope>
    <source>
        <strain evidence="3 4">AK23</strain>
    </source>
</reference>
<organism evidence="3 4">
    <name type="scientific">Nitrincola nitratireducens</name>
    <dbReference type="NCBI Taxonomy" id="1229521"/>
    <lineage>
        <taxon>Bacteria</taxon>
        <taxon>Pseudomonadati</taxon>
        <taxon>Pseudomonadota</taxon>
        <taxon>Gammaproteobacteria</taxon>
        <taxon>Oceanospirillales</taxon>
        <taxon>Oceanospirillaceae</taxon>
        <taxon>Nitrincola</taxon>
    </lineage>
</organism>
<keyword evidence="1" id="KW-0472">Membrane</keyword>
<dbReference type="GO" id="GO:0016747">
    <property type="term" value="F:acyltransferase activity, transferring groups other than amino-acyl groups"/>
    <property type="evidence" value="ECO:0007669"/>
    <property type="project" value="InterPro"/>
</dbReference>
<keyword evidence="1" id="KW-1133">Transmembrane helix</keyword>
<keyword evidence="4" id="KW-1185">Reference proteome</keyword>
<sequence length="194" mass="22813">MARNFSLDILKLVMALMIVGLHADFLGEYSKLFQYLTVNGLFRISVPIFLIINGYFFFDIHAKKNQRIWFNRLITLYIFWMFLYSAFWFKLPDISFNSIFTLIFNIIIGYHHLWYISGMIGAALLLVTLNNKKPTHLITTAIILAIIGISIQYLGNYNYLQSSTLNELFNYHWTHRNALFFSYPFLHGISNKKT</sequence>
<reference evidence="4" key="1">
    <citation type="submission" date="2012-11" db="EMBL/GenBank/DDBJ databases">
        <authorList>
            <person name="Singh A."/>
            <person name="Pinnaka A.K."/>
            <person name="Vaidya B."/>
        </authorList>
    </citation>
    <scope>NUCLEOTIDE SEQUENCE [LARGE SCALE GENOMIC DNA]</scope>
    <source>
        <strain evidence="4">AK23</strain>
    </source>
</reference>
<comment type="caution">
    <text evidence="3">The sequence shown here is derived from an EMBL/GenBank/DDBJ whole genome shotgun (WGS) entry which is preliminary data.</text>
</comment>
<keyword evidence="1" id="KW-0812">Transmembrane</keyword>
<dbReference type="Proteomes" id="UP000019464">
    <property type="component" value="Unassembled WGS sequence"/>
</dbReference>
<gene>
    <name evidence="3" type="ORF">D791_03941</name>
</gene>
<proteinExistence type="predicted"/>
<evidence type="ECO:0000256" key="1">
    <source>
        <dbReference type="SAM" id="Phobius"/>
    </source>
</evidence>
<feature type="transmembrane region" description="Helical" evidence="1">
    <location>
        <begin position="32"/>
        <end position="57"/>
    </location>
</feature>
<feature type="domain" description="Acyltransferase 3" evidence="2">
    <location>
        <begin position="5"/>
        <end position="182"/>
    </location>
</feature>
<feature type="transmembrane region" description="Helical" evidence="1">
    <location>
        <begin position="69"/>
        <end position="87"/>
    </location>
</feature>
<evidence type="ECO:0000259" key="2">
    <source>
        <dbReference type="Pfam" id="PF01757"/>
    </source>
</evidence>
<feature type="transmembrane region" description="Helical" evidence="1">
    <location>
        <begin position="99"/>
        <end position="125"/>
    </location>
</feature>
<dbReference type="AlphaFoldDB" id="W9UPX1"/>
<evidence type="ECO:0000313" key="3">
    <source>
        <dbReference type="EMBL" id="EXJ09154.1"/>
    </source>
</evidence>
<dbReference type="RefSeq" id="WP_036514667.1">
    <property type="nucleotide sequence ID" value="NZ_AONB01000032.1"/>
</dbReference>
<name>W9UPX1_9GAMM</name>